<keyword evidence="10" id="KW-0998">Cell outer membrane</keyword>
<dbReference type="EMBL" id="JAQQCF010000086">
    <property type="protein sequence ID" value="MFM0642568.1"/>
    <property type="molecule type" value="Genomic_DNA"/>
</dbReference>
<evidence type="ECO:0000313" key="14">
    <source>
        <dbReference type="Proteomes" id="UP001629432"/>
    </source>
</evidence>
<evidence type="ECO:0000256" key="8">
    <source>
        <dbReference type="ARBA" id="ARBA00023114"/>
    </source>
</evidence>
<feature type="signal peptide" evidence="11">
    <location>
        <begin position="1"/>
        <end position="22"/>
    </location>
</feature>
<keyword evidence="8" id="KW-0626">Porin</keyword>
<comment type="caution">
    <text evidence="13">The sequence shown here is derived from an EMBL/GenBank/DDBJ whole genome shotgun (WGS) entry which is preliminary data.</text>
</comment>
<dbReference type="SUPFAM" id="SSF56935">
    <property type="entry name" value="Porins"/>
    <property type="match status" value="1"/>
</dbReference>
<evidence type="ECO:0000256" key="2">
    <source>
        <dbReference type="ARBA" id="ARBA00011233"/>
    </source>
</evidence>
<dbReference type="PANTHER" id="PTHR34501:SF9">
    <property type="entry name" value="MAJOR OUTER MEMBRANE PROTEIN P.IA"/>
    <property type="match status" value="1"/>
</dbReference>
<dbReference type="Proteomes" id="UP001629432">
    <property type="component" value="Unassembled WGS sequence"/>
</dbReference>
<name>A0ABW9E4P7_9BURK</name>
<organism evidence="13 14">
    <name type="scientific">Paraburkholderia metrosideri</name>
    <dbReference type="NCBI Taxonomy" id="580937"/>
    <lineage>
        <taxon>Bacteria</taxon>
        <taxon>Pseudomonadati</taxon>
        <taxon>Pseudomonadota</taxon>
        <taxon>Betaproteobacteria</taxon>
        <taxon>Burkholderiales</taxon>
        <taxon>Burkholderiaceae</taxon>
        <taxon>Paraburkholderia</taxon>
    </lineage>
</organism>
<keyword evidence="5" id="KW-0812">Transmembrane</keyword>
<evidence type="ECO:0000313" key="13">
    <source>
        <dbReference type="EMBL" id="MFM0642568.1"/>
    </source>
</evidence>
<evidence type="ECO:0000256" key="4">
    <source>
        <dbReference type="ARBA" id="ARBA00022452"/>
    </source>
</evidence>
<evidence type="ECO:0000256" key="3">
    <source>
        <dbReference type="ARBA" id="ARBA00022448"/>
    </source>
</evidence>
<comment type="subcellular location">
    <subcellularLocation>
        <location evidence="1">Cell outer membrane</location>
        <topology evidence="1">Multi-pass membrane protein</topology>
    </subcellularLocation>
</comment>
<evidence type="ECO:0000256" key="1">
    <source>
        <dbReference type="ARBA" id="ARBA00004571"/>
    </source>
</evidence>
<evidence type="ECO:0000256" key="5">
    <source>
        <dbReference type="ARBA" id="ARBA00022692"/>
    </source>
</evidence>
<evidence type="ECO:0000256" key="7">
    <source>
        <dbReference type="ARBA" id="ARBA00023065"/>
    </source>
</evidence>
<keyword evidence="3" id="KW-0813">Transport</keyword>
<protein>
    <submittedName>
        <fullName evidence="13">Porin</fullName>
    </submittedName>
</protein>
<gene>
    <name evidence="13" type="ORF">PQQ63_38510</name>
</gene>
<evidence type="ECO:0000256" key="9">
    <source>
        <dbReference type="ARBA" id="ARBA00023136"/>
    </source>
</evidence>
<keyword evidence="9" id="KW-0472">Membrane</keyword>
<dbReference type="RefSeq" id="WP_408242269.1">
    <property type="nucleotide sequence ID" value="NZ_JAQQCF010000086.1"/>
</dbReference>
<evidence type="ECO:0000259" key="12">
    <source>
        <dbReference type="Pfam" id="PF13609"/>
    </source>
</evidence>
<keyword evidence="4" id="KW-1134">Transmembrane beta strand</keyword>
<dbReference type="Gene3D" id="2.40.160.10">
    <property type="entry name" value="Porin"/>
    <property type="match status" value="1"/>
</dbReference>
<dbReference type="CDD" id="cd00342">
    <property type="entry name" value="gram_neg_porins"/>
    <property type="match status" value="1"/>
</dbReference>
<dbReference type="PANTHER" id="PTHR34501">
    <property type="entry name" value="PROTEIN YDDL-RELATED"/>
    <property type="match status" value="1"/>
</dbReference>
<evidence type="ECO:0000256" key="10">
    <source>
        <dbReference type="ARBA" id="ARBA00023237"/>
    </source>
</evidence>
<comment type="subunit">
    <text evidence="2">Homotrimer.</text>
</comment>
<reference evidence="13 14" key="1">
    <citation type="journal article" date="2024" name="Chem. Sci.">
        <title>Discovery of megapolipeptins by genome mining of a Burkholderiales bacteria collection.</title>
        <authorList>
            <person name="Paulo B.S."/>
            <person name="Recchia M.J.J."/>
            <person name="Lee S."/>
            <person name="Fergusson C.H."/>
            <person name="Romanowski S.B."/>
            <person name="Hernandez A."/>
            <person name="Krull N."/>
            <person name="Liu D.Y."/>
            <person name="Cavanagh H."/>
            <person name="Bos A."/>
            <person name="Gray C.A."/>
            <person name="Murphy B.T."/>
            <person name="Linington R.G."/>
            <person name="Eustaquio A.S."/>
        </authorList>
    </citation>
    <scope>NUCLEOTIDE SEQUENCE [LARGE SCALE GENOMIC DNA]</scope>
    <source>
        <strain evidence="13 14">RL17-338-BIC-A</strain>
    </source>
</reference>
<proteinExistence type="predicted"/>
<accession>A0ABW9E4P7</accession>
<feature type="chain" id="PRO_5046127988" evidence="11">
    <location>
        <begin position="23"/>
        <end position="366"/>
    </location>
</feature>
<keyword evidence="6 11" id="KW-0732">Signal</keyword>
<dbReference type="InterPro" id="IPR023614">
    <property type="entry name" value="Porin_dom_sf"/>
</dbReference>
<keyword evidence="14" id="KW-1185">Reference proteome</keyword>
<keyword evidence="7" id="KW-0406">Ion transport</keyword>
<evidence type="ECO:0000256" key="6">
    <source>
        <dbReference type="ARBA" id="ARBA00022729"/>
    </source>
</evidence>
<feature type="domain" description="Porin" evidence="12">
    <location>
        <begin position="11"/>
        <end position="333"/>
    </location>
</feature>
<dbReference type="InterPro" id="IPR033900">
    <property type="entry name" value="Gram_neg_porin_domain"/>
</dbReference>
<sequence length="366" mass="38398">MNRTMICVCGTVLLAAATSVRAQSSVTLYGLVDILVDISQQGYGRLVRETNGGISGSRWGLDGKEDLGSGYKAIFKLEDGFAPNNGTIQQGGALFGRQAWLGISTPSYGALTFGRQYTPEFLALSQNDAFNAGLGGAFFNFDRTAPNGTVAAILESQIITVRTNNSVVYTSPTYVGISGAAMYAFGGVPGSLATGSTKSFGLNYQSASLGLHAGYTRLNESVGSGAFVEWGVGGTYTVGPVKGFLGYTKNTYSDTTVANASTAPTLRYAVANLGVVYQILSPLAVTAQVSRIIDTSDGLPASQNAFVEAVSLQYQISKRTSCYLGYSQVNNKNGSAYSLGGALYFGGQARPDRTARTVQVGLRTIF</sequence>
<evidence type="ECO:0000256" key="11">
    <source>
        <dbReference type="SAM" id="SignalP"/>
    </source>
</evidence>
<dbReference type="InterPro" id="IPR050298">
    <property type="entry name" value="Gram-neg_bact_OMP"/>
</dbReference>
<dbReference type="Pfam" id="PF13609">
    <property type="entry name" value="Porin_4"/>
    <property type="match status" value="1"/>
</dbReference>